<feature type="transmembrane region" description="Helical" evidence="1">
    <location>
        <begin position="220"/>
        <end position="241"/>
    </location>
</feature>
<evidence type="ECO:0000313" key="4">
    <source>
        <dbReference type="Proteomes" id="UP001589607"/>
    </source>
</evidence>
<dbReference type="InterPro" id="IPR003675">
    <property type="entry name" value="Rce1/LyrA-like_dom"/>
</dbReference>
<feature type="transmembrane region" description="Helical" evidence="1">
    <location>
        <begin position="14"/>
        <end position="34"/>
    </location>
</feature>
<feature type="transmembrane region" description="Helical" evidence="1">
    <location>
        <begin position="170"/>
        <end position="187"/>
    </location>
</feature>
<evidence type="ECO:0000313" key="3">
    <source>
        <dbReference type="EMBL" id="MFB9095798.1"/>
    </source>
</evidence>
<feature type="domain" description="CAAX prenyl protease 2/Lysostaphin resistance protein A-like" evidence="2">
    <location>
        <begin position="132"/>
        <end position="231"/>
    </location>
</feature>
<proteinExistence type="predicted"/>
<keyword evidence="1" id="KW-1133">Transmembrane helix</keyword>
<name>A0ABV5GK87_9FLAO</name>
<dbReference type="Pfam" id="PF02517">
    <property type="entry name" value="Rce1-like"/>
    <property type="match status" value="1"/>
</dbReference>
<comment type="caution">
    <text evidence="3">The sequence shown here is derived from an EMBL/GenBank/DDBJ whole genome shotgun (WGS) entry which is preliminary data.</text>
</comment>
<dbReference type="Proteomes" id="UP001589607">
    <property type="component" value="Unassembled WGS sequence"/>
</dbReference>
<dbReference type="RefSeq" id="WP_236456501.1">
    <property type="nucleotide sequence ID" value="NZ_CBCSGE010000011.1"/>
</dbReference>
<sequence>MYLEQVKKFTANPILYFVFPVAFIALMVMNYVASEGVDTNELIQQIIKTFGVNGAFIMLIAPLSIGLLGVLFWVKFIQGQTIRSLTTSRSKVDWKRIFFSFFIWGSITTIMTLLAYYTNPESFVWNFKPEKFMVFLILAIILVPMQTSFEEYLFRGNMMQGMALVTKSRLIPLLVTSILFGLMHIANPEVGKVGYIIMVYYIGTGLFLGILTIMDEGLELALGFHAANNLVGALLVTADWTAFQTHSVFKDISEPSAGFEIIFPVLIIFPLLLFLFSKVYKWKNWKEKLTGNLDNK</sequence>
<feature type="transmembrane region" description="Helical" evidence="1">
    <location>
        <begin position="132"/>
        <end position="149"/>
    </location>
</feature>
<reference evidence="3 4" key="1">
    <citation type="submission" date="2024-09" db="EMBL/GenBank/DDBJ databases">
        <authorList>
            <person name="Sun Q."/>
            <person name="Mori K."/>
        </authorList>
    </citation>
    <scope>NUCLEOTIDE SEQUENCE [LARGE SCALE GENOMIC DNA]</scope>
    <source>
        <strain evidence="3 4">CECT 7955</strain>
    </source>
</reference>
<evidence type="ECO:0000256" key="1">
    <source>
        <dbReference type="SAM" id="Phobius"/>
    </source>
</evidence>
<feature type="transmembrane region" description="Helical" evidence="1">
    <location>
        <begin position="97"/>
        <end position="117"/>
    </location>
</feature>
<dbReference type="PANTHER" id="PTHR39430">
    <property type="entry name" value="MEMBRANE-ASSOCIATED PROTEASE-RELATED"/>
    <property type="match status" value="1"/>
</dbReference>
<feature type="transmembrane region" description="Helical" evidence="1">
    <location>
        <begin position="261"/>
        <end position="280"/>
    </location>
</feature>
<feature type="transmembrane region" description="Helical" evidence="1">
    <location>
        <begin position="193"/>
        <end position="213"/>
    </location>
</feature>
<accession>A0ABV5GK87</accession>
<organism evidence="3 4">
    <name type="scientific">Flavobacterium jumunjinense</name>
    <dbReference type="NCBI Taxonomy" id="998845"/>
    <lineage>
        <taxon>Bacteria</taxon>
        <taxon>Pseudomonadati</taxon>
        <taxon>Bacteroidota</taxon>
        <taxon>Flavobacteriia</taxon>
        <taxon>Flavobacteriales</taxon>
        <taxon>Flavobacteriaceae</taxon>
        <taxon>Flavobacterium</taxon>
    </lineage>
</organism>
<gene>
    <name evidence="3" type="ORF">ACFFVF_04670</name>
</gene>
<keyword evidence="1" id="KW-0812">Transmembrane</keyword>
<feature type="transmembrane region" description="Helical" evidence="1">
    <location>
        <begin position="54"/>
        <end position="76"/>
    </location>
</feature>
<keyword evidence="4" id="KW-1185">Reference proteome</keyword>
<dbReference type="EMBL" id="JBHMEY010000010">
    <property type="protein sequence ID" value="MFB9095798.1"/>
    <property type="molecule type" value="Genomic_DNA"/>
</dbReference>
<evidence type="ECO:0000259" key="2">
    <source>
        <dbReference type="Pfam" id="PF02517"/>
    </source>
</evidence>
<keyword evidence="1" id="KW-0472">Membrane</keyword>
<protein>
    <submittedName>
        <fullName evidence="3">Lysostaphin resistance A-like protein</fullName>
    </submittedName>
</protein>
<dbReference type="PANTHER" id="PTHR39430:SF1">
    <property type="entry name" value="PROTEASE"/>
    <property type="match status" value="1"/>
</dbReference>